<dbReference type="AlphaFoldDB" id="A0ABD0TKN4"/>
<evidence type="ECO:0000313" key="4">
    <source>
        <dbReference type="Proteomes" id="UP001549921"/>
    </source>
</evidence>
<feature type="chain" id="PRO_5044868510" evidence="2">
    <location>
        <begin position="18"/>
        <end position="587"/>
    </location>
</feature>
<feature type="compositionally biased region" description="Polar residues" evidence="1">
    <location>
        <begin position="564"/>
        <end position="587"/>
    </location>
</feature>
<protein>
    <submittedName>
        <fullName evidence="3">Uncharacterized protein</fullName>
    </submittedName>
</protein>
<organism evidence="3 4">
    <name type="scientific">Loxostege sticticalis</name>
    <name type="common">Beet webworm moth</name>
    <dbReference type="NCBI Taxonomy" id="481309"/>
    <lineage>
        <taxon>Eukaryota</taxon>
        <taxon>Metazoa</taxon>
        <taxon>Ecdysozoa</taxon>
        <taxon>Arthropoda</taxon>
        <taxon>Hexapoda</taxon>
        <taxon>Insecta</taxon>
        <taxon>Pterygota</taxon>
        <taxon>Neoptera</taxon>
        <taxon>Endopterygota</taxon>
        <taxon>Lepidoptera</taxon>
        <taxon>Glossata</taxon>
        <taxon>Ditrysia</taxon>
        <taxon>Pyraloidea</taxon>
        <taxon>Crambidae</taxon>
        <taxon>Pyraustinae</taxon>
        <taxon>Loxostege</taxon>
    </lineage>
</organism>
<feature type="signal peptide" evidence="2">
    <location>
        <begin position="1"/>
        <end position="17"/>
    </location>
</feature>
<proteinExistence type="predicted"/>
<feature type="region of interest" description="Disordered" evidence="1">
    <location>
        <begin position="518"/>
        <end position="587"/>
    </location>
</feature>
<keyword evidence="2" id="KW-0732">Signal</keyword>
<name>A0ABD0TKN4_LOXSC</name>
<evidence type="ECO:0000256" key="2">
    <source>
        <dbReference type="SAM" id="SignalP"/>
    </source>
</evidence>
<dbReference type="EMBL" id="JBEDNZ010000003">
    <property type="protein sequence ID" value="KAL0849802.1"/>
    <property type="molecule type" value="Genomic_DNA"/>
</dbReference>
<dbReference type="Proteomes" id="UP001549921">
    <property type="component" value="Unassembled WGS sequence"/>
</dbReference>
<comment type="caution">
    <text evidence="3">The sequence shown here is derived from an EMBL/GenBank/DDBJ whole genome shotgun (WGS) entry which is preliminary data.</text>
</comment>
<gene>
    <name evidence="3" type="ORF">ABMA28_011744</name>
</gene>
<reference evidence="3 4" key="1">
    <citation type="submission" date="2024-06" db="EMBL/GenBank/DDBJ databases">
        <title>A chromosome-level genome assembly of beet webworm, Loxostege sticticalis.</title>
        <authorList>
            <person name="Zhang Y."/>
        </authorList>
    </citation>
    <scope>NUCLEOTIDE SEQUENCE [LARGE SCALE GENOMIC DNA]</scope>
    <source>
        <strain evidence="3">AQ028</strain>
        <tissue evidence="3">Male pupae</tissue>
    </source>
</reference>
<sequence length="587" mass="66319">MLCILVLFVFLKPFATSTNVGTTLFSNRRTRYDCWHEDEVAKLRARRTFQEIMPPPVTPDKINARYIKDVLRYYRRALRIVESNPDHRTFTVLKEALADTIGGHLRSEMLPTIRFAYYAGYVPYRSAREVHDFFDNIKSFLNTKGLGWKEPEKVPQWSNLTVVKVLVGSGRLFDPCSCLVIKRDSNSCIHLPPPKLDDHYQPSAVDLPFKVGGLVSLASPHSENVLLKYYTTASRCILKSSPENCRHSDFVNFNNELWHWMKRDVAPHLVDEKLYGAYAGVLRIAAAVQSYGKGLSRRNLFGYQDAGVSKWHPWQALTQSYVYINADWTPKLYVGMVLLAALAICLLQICYNSLFGNSKGCHCTGRSKSLFSKEVAYANVDSTFPAMLPAHPDKCSEKTRQKLSSAKTKSSSASVKTQKVYDLNENAEKLMEVIISGNEETESESPYISKQEESEEADNVINLGQSKRSKSPPELHTPIAQLRIEKPQVTKRSVPMYSTSTATHSEVTYCREQQVSESAWSGSGSSSSDDQTVTTDSSKTRSRKTRESRDLAWARRVVSKHSIHSNTRSTTGTEFDINSFTTPQSRR</sequence>
<accession>A0ABD0TKN4</accession>
<feature type="compositionally biased region" description="Low complexity" evidence="1">
    <location>
        <begin position="518"/>
        <end position="537"/>
    </location>
</feature>
<evidence type="ECO:0000313" key="3">
    <source>
        <dbReference type="EMBL" id="KAL0849802.1"/>
    </source>
</evidence>
<evidence type="ECO:0000256" key="1">
    <source>
        <dbReference type="SAM" id="MobiDB-lite"/>
    </source>
</evidence>